<dbReference type="OrthoDB" id="1301333at2759"/>
<feature type="non-terminal residue" evidence="1">
    <location>
        <position position="1"/>
    </location>
</feature>
<dbReference type="Proteomes" id="UP001152484">
    <property type="component" value="Unassembled WGS sequence"/>
</dbReference>
<evidence type="ECO:0000313" key="1">
    <source>
        <dbReference type="EMBL" id="CAH9066456.1"/>
    </source>
</evidence>
<accession>A0A9P0YLC2</accession>
<dbReference type="AlphaFoldDB" id="A0A9P0YLC2"/>
<sequence length="110" mass="12627">MPTHINAWDERSFLMVIMGMKLNMGAINIKLGWKQEVALVELWELSGIPYPHAVCAIFDKGGDPEDYIDPCYSKEVYQGIYSHHLQPMNGELMWSRTQHNDIAPPIPRKT</sequence>
<evidence type="ECO:0000313" key="2">
    <source>
        <dbReference type="Proteomes" id="UP001152484"/>
    </source>
</evidence>
<organism evidence="1 2">
    <name type="scientific">Cuscuta europaea</name>
    <name type="common">European dodder</name>
    <dbReference type="NCBI Taxonomy" id="41803"/>
    <lineage>
        <taxon>Eukaryota</taxon>
        <taxon>Viridiplantae</taxon>
        <taxon>Streptophyta</taxon>
        <taxon>Embryophyta</taxon>
        <taxon>Tracheophyta</taxon>
        <taxon>Spermatophyta</taxon>
        <taxon>Magnoliopsida</taxon>
        <taxon>eudicotyledons</taxon>
        <taxon>Gunneridae</taxon>
        <taxon>Pentapetalae</taxon>
        <taxon>asterids</taxon>
        <taxon>lamiids</taxon>
        <taxon>Solanales</taxon>
        <taxon>Convolvulaceae</taxon>
        <taxon>Cuscuteae</taxon>
        <taxon>Cuscuta</taxon>
        <taxon>Cuscuta subgen. Cuscuta</taxon>
    </lineage>
</organism>
<dbReference type="EMBL" id="CAMAPE010000005">
    <property type="protein sequence ID" value="CAH9066456.1"/>
    <property type="molecule type" value="Genomic_DNA"/>
</dbReference>
<gene>
    <name evidence="1" type="ORF">CEURO_LOCUS2387</name>
</gene>
<protein>
    <submittedName>
        <fullName evidence="1">Uncharacterized protein</fullName>
    </submittedName>
</protein>
<comment type="caution">
    <text evidence="1">The sequence shown here is derived from an EMBL/GenBank/DDBJ whole genome shotgun (WGS) entry which is preliminary data.</text>
</comment>
<proteinExistence type="predicted"/>
<reference evidence="1" key="1">
    <citation type="submission" date="2022-07" db="EMBL/GenBank/DDBJ databases">
        <authorList>
            <person name="Macas J."/>
            <person name="Novak P."/>
            <person name="Neumann P."/>
        </authorList>
    </citation>
    <scope>NUCLEOTIDE SEQUENCE</scope>
</reference>
<keyword evidence="2" id="KW-1185">Reference proteome</keyword>
<name>A0A9P0YLC2_CUSEU</name>